<comment type="caution">
    <text evidence="1">The sequence shown here is derived from an EMBL/GenBank/DDBJ whole genome shotgun (WGS) entry which is preliminary data.</text>
</comment>
<sequence length="83" mass="9783">MKNKKSRNEVYKTKDIFIASTLFAAEVRLVSTEWLNGECFFCFEDKGKSEDIAKKYFANDLKVSPRKLFNCFKDIKSILFNKR</sequence>
<reference evidence="1 2" key="1">
    <citation type="journal article" date="2016" name="Nat. Commun.">
        <title>Thousands of microbial genomes shed light on interconnected biogeochemical processes in an aquifer system.</title>
        <authorList>
            <person name="Anantharaman K."/>
            <person name="Brown C.T."/>
            <person name="Hug L.A."/>
            <person name="Sharon I."/>
            <person name="Castelle C.J."/>
            <person name="Probst A.J."/>
            <person name="Thomas B.C."/>
            <person name="Singh A."/>
            <person name="Wilkins M.J."/>
            <person name="Karaoz U."/>
            <person name="Brodie E.L."/>
            <person name="Williams K.H."/>
            <person name="Hubbard S.S."/>
            <person name="Banfield J.F."/>
        </authorList>
    </citation>
    <scope>NUCLEOTIDE SEQUENCE [LARGE SCALE GENOMIC DNA]</scope>
</reference>
<proteinExistence type="predicted"/>
<evidence type="ECO:0008006" key="3">
    <source>
        <dbReference type="Google" id="ProtNLM"/>
    </source>
</evidence>
<dbReference type="AlphaFoldDB" id="A0A1F7ICD9"/>
<accession>A0A1F7ICD9</accession>
<organism evidence="1 2">
    <name type="scientific">Candidatus Roizmanbacteria bacterium RIFCSPLOWO2_01_FULL_35_13</name>
    <dbReference type="NCBI Taxonomy" id="1802055"/>
    <lineage>
        <taxon>Bacteria</taxon>
        <taxon>Candidatus Roizmaniibacteriota</taxon>
    </lineage>
</organism>
<evidence type="ECO:0000313" key="1">
    <source>
        <dbReference type="EMBL" id="OGK41022.1"/>
    </source>
</evidence>
<dbReference type="EMBL" id="MGAF01000023">
    <property type="protein sequence ID" value="OGK41022.1"/>
    <property type="molecule type" value="Genomic_DNA"/>
</dbReference>
<dbReference type="Proteomes" id="UP000179270">
    <property type="component" value="Unassembled WGS sequence"/>
</dbReference>
<evidence type="ECO:0000313" key="2">
    <source>
        <dbReference type="Proteomes" id="UP000179270"/>
    </source>
</evidence>
<dbReference type="STRING" id="1802055.A3A74_01455"/>
<gene>
    <name evidence="1" type="ORF">A3A74_01455</name>
</gene>
<name>A0A1F7ICD9_9BACT</name>
<protein>
    <recommendedName>
        <fullName evidence="3">DUF5659 domain-containing protein</fullName>
    </recommendedName>
</protein>